<comment type="caution">
    <text evidence="3">The sequence shown here is derived from an EMBL/GenBank/DDBJ whole genome shotgun (WGS) entry which is preliminary data.</text>
</comment>
<evidence type="ECO:0000313" key="3">
    <source>
        <dbReference type="EMBL" id="CAE7511513.1"/>
    </source>
</evidence>
<dbReference type="Gene3D" id="1.25.40.10">
    <property type="entry name" value="Tetratricopeptide repeat domain"/>
    <property type="match status" value="1"/>
</dbReference>
<dbReference type="Proteomes" id="UP000649617">
    <property type="component" value="Unassembled WGS sequence"/>
</dbReference>
<dbReference type="Pfam" id="PF13812">
    <property type="entry name" value="PPR_3"/>
    <property type="match status" value="1"/>
</dbReference>
<proteinExistence type="predicted"/>
<dbReference type="OrthoDB" id="412966at2759"/>
<dbReference type="PANTHER" id="PTHR47447">
    <property type="entry name" value="OS03G0856100 PROTEIN"/>
    <property type="match status" value="1"/>
</dbReference>
<dbReference type="InterPro" id="IPR011990">
    <property type="entry name" value="TPR-like_helical_dom_sf"/>
</dbReference>
<gene>
    <name evidence="3" type="ORF">SPIL2461_LOCUS13312</name>
</gene>
<keyword evidence="4" id="KW-1185">Reference proteome</keyword>
<feature type="repeat" description="PPR" evidence="2">
    <location>
        <begin position="68"/>
        <end position="102"/>
    </location>
</feature>
<dbReference type="AlphaFoldDB" id="A0A812T5H9"/>
<evidence type="ECO:0000256" key="1">
    <source>
        <dbReference type="ARBA" id="ARBA00022737"/>
    </source>
</evidence>
<name>A0A812T5H9_SYMPI</name>
<organism evidence="3 4">
    <name type="scientific">Symbiodinium pilosum</name>
    <name type="common">Dinoflagellate</name>
    <dbReference type="NCBI Taxonomy" id="2952"/>
    <lineage>
        <taxon>Eukaryota</taxon>
        <taxon>Sar</taxon>
        <taxon>Alveolata</taxon>
        <taxon>Dinophyceae</taxon>
        <taxon>Suessiales</taxon>
        <taxon>Symbiodiniaceae</taxon>
        <taxon>Symbiodinium</taxon>
    </lineage>
</organism>
<reference evidence="3" key="1">
    <citation type="submission" date="2021-02" db="EMBL/GenBank/DDBJ databases">
        <authorList>
            <person name="Dougan E. K."/>
            <person name="Rhodes N."/>
            <person name="Thang M."/>
            <person name="Chan C."/>
        </authorList>
    </citation>
    <scope>NUCLEOTIDE SEQUENCE</scope>
</reference>
<accession>A0A812T5H9</accession>
<dbReference type="PANTHER" id="PTHR47447:SF17">
    <property type="entry name" value="OS12G0638900 PROTEIN"/>
    <property type="match status" value="1"/>
</dbReference>
<evidence type="ECO:0000313" key="4">
    <source>
        <dbReference type="Proteomes" id="UP000649617"/>
    </source>
</evidence>
<dbReference type="EMBL" id="CAJNIZ010028890">
    <property type="protein sequence ID" value="CAE7511513.1"/>
    <property type="molecule type" value="Genomic_DNA"/>
</dbReference>
<dbReference type="Pfam" id="PF01535">
    <property type="entry name" value="PPR"/>
    <property type="match status" value="1"/>
</dbReference>
<protein>
    <recommendedName>
        <fullName evidence="5">Pentatricopeptide repeat-containing protein, chloroplastic</fullName>
    </recommendedName>
</protein>
<dbReference type="InterPro" id="IPR002885">
    <property type="entry name" value="PPR_rpt"/>
</dbReference>
<keyword evidence="1" id="KW-0677">Repeat</keyword>
<evidence type="ECO:0008006" key="5">
    <source>
        <dbReference type="Google" id="ProtNLM"/>
    </source>
</evidence>
<dbReference type="PROSITE" id="PS51375">
    <property type="entry name" value="PPR"/>
    <property type="match status" value="1"/>
</dbReference>
<sequence length="176" mass="19517">MQRCVSSGTCSTGALALILPPVSLLVEDRARSEQPDTFCYTSLISACTPSAQWQLATFLHEEMRELTDVIAFNATLGVCREASRWLEAQRIFSDLKNKDFSPTLPTFKAVIGACAYAHRWSDALDHLQELRKMACSFDDLIVQYGIVSKACAEAGRKEIEEVLLREVKIHNSSSSA</sequence>
<evidence type="ECO:0000256" key="2">
    <source>
        <dbReference type="PROSITE-ProRule" id="PRU00708"/>
    </source>
</evidence>